<evidence type="ECO:0000256" key="9">
    <source>
        <dbReference type="ARBA" id="ARBA00025958"/>
    </source>
</evidence>
<name>A0ABD3VXN3_SINWO</name>
<keyword evidence="5" id="KW-0238">DNA-binding</keyword>
<dbReference type="GO" id="GO:0003677">
    <property type="term" value="F:DNA binding"/>
    <property type="evidence" value="ECO:0007669"/>
    <property type="project" value="UniProtKB-KW"/>
</dbReference>
<reference evidence="11 12" key="1">
    <citation type="submission" date="2024-11" db="EMBL/GenBank/DDBJ databases">
        <title>Chromosome-level genome assembly of the freshwater bivalve Anodonta woodiana.</title>
        <authorList>
            <person name="Chen X."/>
        </authorList>
    </citation>
    <scope>NUCLEOTIDE SEQUENCE [LARGE SCALE GENOMIC DNA]</scope>
    <source>
        <strain evidence="11">MN2024</strain>
        <tissue evidence="11">Gills</tissue>
    </source>
</reference>
<dbReference type="InterPro" id="IPR022042">
    <property type="entry name" value="snRNA-activating_su3"/>
</dbReference>
<comment type="function">
    <text evidence="8">Part of the SNAPc complex required for the transcription of both RNA polymerase II and III small-nuclear RNA genes. Binds to the proximal sequence element (PSE), a non-TATA-box basal promoter element common to these 2 types of genes. Recruits TBP and BRF2 to the U6 snRNA TATA box.</text>
</comment>
<keyword evidence="6" id="KW-0804">Transcription</keyword>
<evidence type="ECO:0000256" key="1">
    <source>
        <dbReference type="ARBA" id="ARBA00004123"/>
    </source>
</evidence>
<evidence type="ECO:0000256" key="3">
    <source>
        <dbReference type="ARBA" id="ARBA00013634"/>
    </source>
</evidence>
<dbReference type="Proteomes" id="UP001634394">
    <property type="component" value="Unassembled WGS sequence"/>
</dbReference>
<evidence type="ECO:0000256" key="4">
    <source>
        <dbReference type="ARBA" id="ARBA00023015"/>
    </source>
</evidence>
<evidence type="ECO:0000256" key="8">
    <source>
        <dbReference type="ARBA" id="ARBA00025193"/>
    </source>
</evidence>
<keyword evidence="12" id="KW-1185">Reference proteome</keyword>
<evidence type="ECO:0000313" key="12">
    <source>
        <dbReference type="Proteomes" id="UP001634394"/>
    </source>
</evidence>
<evidence type="ECO:0000256" key="7">
    <source>
        <dbReference type="ARBA" id="ARBA00023242"/>
    </source>
</evidence>
<evidence type="ECO:0000256" key="10">
    <source>
        <dbReference type="ARBA" id="ARBA00029606"/>
    </source>
</evidence>
<comment type="subunit">
    <text evidence="9">Part of the SNAPc complex composed of 5 subunits: SNAPC1, SNAPC2, SNAPC3, SNAPC4 and SNAPC5. SNAPC3 interacts with SNAPC1.</text>
</comment>
<keyword evidence="4" id="KW-0805">Transcription regulation</keyword>
<evidence type="ECO:0000256" key="2">
    <source>
        <dbReference type="ARBA" id="ARBA00010410"/>
    </source>
</evidence>
<dbReference type="Pfam" id="PF12251">
    <property type="entry name" value="SNAPC3"/>
    <property type="match status" value="1"/>
</dbReference>
<evidence type="ECO:0000256" key="5">
    <source>
        <dbReference type="ARBA" id="ARBA00023125"/>
    </source>
</evidence>
<dbReference type="GO" id="GO:0005634">
    <property type="term" value="C:nucleus"/>
    <property type="evidence" value="ECO:0007669"/>
    <property type="project" value="UniProtKB-SubCell"/>
</dbReference>
<organism evidence="11 12">
    <name type="scientific">Sinanodonta woodiana</name>
    <name type="common">Chinese pond mussel</name>
    <name type="synonym">Anodonta woodiana</name>
    <dbReference type="NCBI Taxonomy" id="1069815"/>
    <lineage>
        <taxon>Eukaryota</taxon>
        <taxon>Metazoa</taxon>
        <taxon>Spiralia</taxon>
        <taxon>Lophotrochozoa</taxon>
        <taxon>Mollusca</taxon>
        <taxon>Bivalvia</taxon>
        <taxon>Autobranchia</taxon>
        <taxon>Heteroconchia</taxon>
        <taxon>Palaeoheterodonta</taxon>
        <taxon>Unionida</taxon>
        <taxon>Unionoidea</taxon>
        <taxon>Unionidae</taxon>
        <taxon>Unioninae</taxon>
        <taxon>Sinanodonta</taxon>
    </lineage>
</organism>
<evidence type="ECO:0000313" key="11">
    <source>
        <dbReference type="EMBL" id="KAL3866364.1"/>
    </source>
</evidence>
<evidence type="ECO:0000256" key="6">
    <source>
        <dbReference type="ARBA" id="ARBA00023163"/>
    </source>
</evidence>
<comment type="caution">
    <text evidence="11">The sequence shown here is derived from an EMBL/GenBank/DDBJ whole genome shotgun (WGS) entry which is preliminary data.</text>
</comment>
<accession>A0ABD3VXN3</accession>
<comment type="similarity">
    <text evidence="2">Belongs to the SNAPC3/SRD2 family.</text>
</comment>
<comment type="subcellular location">
    <subcellularLocation>
        <location evidence="1">Nucleus</location>
    </subcellularLocation>
</comment>
<proteinExistence type="inferred from homology"/>
<dbReference type="PANTHER" id="PTHR13421:SF16">
    <property type="entry name" value="SNRNA-ACTIVATING PROTEIN COMPLEX SUBUNIT 3"/>
    <property type="match status" value="1"/>
</dbReference>
<gene>
    <name evidence="11" type="ORF">ACJMK2_043669</name>
</gene>
<sequence>MEAGVLHQTVSDVISIREFLQSWDASVIHDSRREAKDSADIETFAELMELDKETVKELDQVCSLDHLKNTQEPVDRWRILGEIPEDLNLMCVRFQKREMEKRKDPAYNMIVQKKIRQKMSTRMNMPTLNQTRRKIPPQFQVTYPEVILTVHIHKPMLTMKDKRPTLTNEHSFLVLGHEKLTELRDYIRCTNDLAIPGDQSDFPDCVMHNYAKDIFKSGFFYIEGTFYNDTRESDCRDYSQNIIKWAKEKNLGQMESHLMEECTFLDLKIRLGQPYVYVHQGDCEHIIIFSDIRLLSSEDPQDTREYPFLTFRIRSRRNVCKVCMTRTAKWVVYDSEYAPENPCFFCDQCFRPLHYDINGIKKGEFKAYKYFDNQAIV</sequence>
<dbReference type="PANTHER" id="PTHR13421">
    <property type="entry name" value="SNRNA-ACTIVATING PROTEIN COMPLEX SUBUNIT 3"/>
    <property type="match status" value="1"/>
</dbReference>
<protein>
    <recommendedName>
        <fullName evidence="3">snRNA-activating protein complex subunit 3</fullName>
    </recommendedName>
    <alternativeName>
        <fullName evidence="10">Small nuclear RNA-activating complex polypeptide 3</fullName>
    </alternativeName>
</protein>
<dbReference type="EMBL" id="JBJQND010000009">
    <property type="protein sequence ID" value="KAL3866364.1"/>
    <property type="molecule type" value="Genomic_DNA"/>
</dbReference>
<keyword evidence="7" id="KW-0539">Nucleus</keyword>
<dbReference type="AlphaFoldDB" id="A0ABD3VXN3"/>